<evidence type="ECO:0000256" key="1">
    <source>
        <dbReference type="SAM" id="Phobius"/>
    </source>
</evidence>
<sequence length="49" mass="5150">MAGSVLLVVFTAAALRWPGTGRRFVTVIPLALGTALWIVVFLSVHTVAA</sequence>
<proteinExistence type="predicted"/>
<name>A0ABY3RUV7_9MICO</name>
<accession>A0ABY3RUV7</accession>
<gene>
    <name evidence="2" type="ORF">K8F61_06755</name>
</gene>
<feature type="transmembrane region" description="Helical" evidence="1">
    <location>
        <begin position="24"/>
        <end position="44"/>
    </location>
</feature>
<keyword evidence="1" id="KW-0472">Membrane</keyword>
<keyword evidence="1" id="KW-0812">Transmembrane</keyword>
<keyword evidence="1" id="KW-1133">Transmembrane helix</keyword>
<dbReference type="RefSeq" id="WP_231821123.1">
    <property type="nucleotide sequence ID" value="NZ_CP082781.1"/>
</dbReference>
<keyword evidence="3" id="KW-1185">Reference proteome</keyword>
<organism evidence="2 3">
    <name type="scientific">Microbacterium resistens</name>
    <dbReference type="NCBI Taxonomy" id="156977"/>
    <lineage>
        <taxon>Bacteria</taxon>
        <taxon>Bacillati</taxon>
        <taxon>Actinomycetota</taxon>
        <taxon>Actinomycetes</taxon>
        <taxon>Micrococcales</taxon>
        <taxon>Microbacteriaceae</taxon>
        <taxon>Microbacterium</taxon>
    </lineage>
</organism>
<protein>
    <submittedName>
        <fullName evidence="2">Uncharacterized protein</fullName>
    </submittedName>
</protein>
<dbReference type="Proteomes" id="UP001199642">
    <property type="component" value="Chromosome"/>
</dbReference>
<evidence type="ECO:0000313" key="3">
    <source>
        <dbReference type="Proteomes" id="UP001199642"/>
    </source>
</evidence>
<reference evidence="2 3" key="1">
    <citation type="submission" date="2023-01" db="EMBL/GenBank/DDBJ databases">
        <title>Characterization of estradiol degrading bacteria Microbacterium sp. MZT7 and reveal degrading genes through genome analysis.</title>
        <authorList>
            <person name="Hao P."/>
            <person name="Gao Y."/>
        </authorList>
    </citation>
    <scope>NUCLEOTIDE SEQUENCE [LARGE SCALE GENOMIC DNA]</scope>
    <source>
        <strain evidence="2 3">MZT7</strain>
    </source>
</reference>
<dbReference type="EMBL" id="CP082781">
    <property type="protein sequence ID" value="UGS27858.1"/>
    <property type="molecule type" value="Genomic_DNA"/>
</dbReference>
<evidence type="ECO:0000313" key="2">
    <source>
        <dbReference type="EMBL" id="UGS27858.1"/>
    </source>
</evidence>